<dbReference type="STRING" id="927083.DB32_004519"/>
<organism evidence="2 3">
    <name type="scientific">Sandaracinus amylolyticus</name>
    <dbReference type="NCBI Taxonomy" id="927083"/>
    <lineage>
        <taxon>Bacteria</taxon>
        <taxon>Pseudomonadati</taxon>
        <taxon>Myxococcota</taxon>
        <taxon>Polyangia</taxon>
        <taxon>Polyangiales</taxon>
        <taxon>Sandaracinaceae</taxon>
        <taxon>Sandaracinus</taxon>
    </lineage>
</organism>
<dbReference type="EMBL" id="CP011125">
    <property type="protein sequence ID" value="AKF07370.1"/>
    <property type="molecule type" value="Genomic_DNA"/>
</dbReference>
<evidence type="ECO:0008006" key="4">
    <source>
        <dbReference type="Google" id="ProtNLM"/>
    </source>
</evidence>
<dbReference type="KEGG" id="samy:DB32_004519"/>
<dbReference type="AlphaFoldDB" id="A0A0F6YJT0"/>
<proteinExistence type="predicted"/>
<protein>
    <recommendedName>
        <fullName evidence="4">Thioesterase domain-containing protein</fullName>
    </recommendedName>
</protein>
<dbReference type="SUPFAM" id="SSF53474">
    <property type="entry name" value="alpha/beta-Hydrolases"/>
    <property type="match status" value="1"/>
</dbReference>
<feature type="region of interest" description="Disordered" evidence="1">
    <location>
        <begin position="350"/>
        <end position="386"/>
    </location>
</feature>
<accession>A0A0F6YJT0</accession>
<sequence length="386" mass="42553">MRLRHLRAVREATRRARASDPRPSPLRRVADGVHEIDPRWLDGAPSEPLRCVDSMIVLHFVGTGETRHGPLPGIARLVRACPALRAPRHFVVDGPSDPLAYEDLATLSPRIWASIEPLIDASSGPFVLVGLSRGGALALEAAARIADEKRKAVSCVALSPPLARPRRLPRIVETIAGFGALATAYTDAVERGVVPTWLVRCATRVVRALQLAITAYILADLRAADDETLSWTLRDLDDHEGVDSALRQVGEFGLLQRTSEVELVRFTRFVARSLVHNELAWALALWGEDDSWLAPSACRGQIERALARLRSAQGAIATCMVPGHHNLSRSATDDLHALSPHFERAVSEARARAEHEARRQRSRARLERRMREGLTTTDPASEERHV</sequence>
<evidence type="ECO:0000313" key="2">
    <source>
        <dbReference type="EMBL" id="AKF07370.1"/>
    </source>
</evidence>
<feature type="compositionally biased region" description="Basic and acidic residues" evidence="1">
    <location>
        <begin position="350"/>
        <end position="372"/>
    </location>
</feature>
<name>A0A0F6YJT0_9BACT</name>
<evidence type="ECO:0000313" key="3">
    <source>
        <dbReference type="Proteomes" id="UP000034883"/>
    </source>
</evidence>
<dbReference type="Proteomes" id="UP000034883">
    <property type="component" value="Chromosome"/>
</dbReference>
<gene>
    <name evidence="2" type="ORF">DB32_004519</name>
</gene>
<dbReference type="Gene3D" id="3.40.50.1820">
    <property type="entry name" value="alpha/beta hydrolase"/>
    <property type="match status" value="1"/>
</dbReference>
<reference evidence="2 3" key="1">
    <citation type="submission" date="2015-03" db="EMBL/GenBank/DDBJ databases">
        <title>Genome assembly of Sandaracinus amylolyticus DSM 53668.</title>
        <authorList>
            <person name="Sharma G."/>
            <person name="Subramanian S."/>
        </authorList>
    </citation>
    <scope>NUCLEOTIDE SEQUENCE [LARGE SCALE GENOMIC DNA]</scope>
    <source>
        <strain evidence="2 3">DSM 53668</strain>
    </source>
</reference>
<evidence type="ECO:0000256" key="1">
    <source>
        <dbReference type="SAM" id="MobiDB-lite"/>
    </source>
</evidence>
<keyword evidence="3" id="KW-1185">Reference proteome</keyword>
<dbReference type="InterPro" id="IPR029058">
    <property type="entry name" value="AB_hydrolase_fold"/>
</dbReference>